<organism evidence="2 3">
    <name type="scientific">Pseudoalteromonas amylolytica</name>
    <dbReference type="NCBI Taxonomy" id="1859457"/>
    <lineage>
        <taxon>Bacteria</taxon>
        <taxon>Pseudomonadati</taxon>
        <taxon>Pseudomonadota</taxon>
        <taxon>Gammaproteobacteria</taxon>
        <taxon>Alteromonadales</taxon>
        <taxon>Pseudoalteromonadaceae</taxon>
        <taxon>Pseudoalteromonas</taxon>
    </lineage>
</organism>
<accession>A0A1S1MW88</accession>
<gene>
    <name evidence="2" type="ORF">BET10_11115</name>
</gene>
<dbReference type="STRING" id="1859457.BET10_11115"/>
<evidence type="ECO:0000313" key="3">
    <source>
        <dbReference type="Proteomes" id="UP000179786"/>
    </source>
</evidence>
<comment type="caution">
    <text evidence="2">The sequence shown here is derived from an EMBL/GenBank/DDBJ whole genome shotgun (WGS) entry which is preliminary data.</text>
</comment>
<keyword evidence="3" id="KW-1185">Reference proteome</keyword>
<dbReference type="AlphaFoldDB" id="A0A1S1MW88"/>
<dbReference type="EMBL" id="MKJU01000025">
    <property type="protein sequence ID" value="OHU91367.1"/>
    <property type="molecule type" value="Genomic_DNA"/>
</dbReference>
<protein>
    <recommendedName>
        <fullName evidence="4">Haemolysin activator HlyB C-terminal domain-containing protein</fullName>
    </recommendedName>
</protein>
<keyword evidence="1" id="KW-0732">Signal</keyword>
<feature type="signal peptide" evidence="1">
    <location>
        <begin position="1"/>
        <end position="19"/>
    </location>
</feature>
<reference evidence="2 3" key="1">
    <citation type="submission" date="2016-09" db="EMBL/GenBank/DDBJ databases">
        <title>Pseudoalteromonas amylolytica sp. nov., isolated from the surface seawater.</title>
        <authorList>
            <person name="Wu Y.-H."/>
            <person name="Cheng H."/>
            <person name="Jin X.-B."/>
            <person name="Wang C.-S."/>
            <person name="Xu X.-W."/>
        </authorList>
    </citation>
    <scope>NUCLEOTIDE SEQUENCE [LARGE SCALE GENOMIC DNA]</scope>
    <source>
        <strain evidence="2 3">JW1</strain>
    </source>
</reference>
<proteinExistence type="predicted"/>
<dbReference type="Proteomes" id="UP000179786">
    <property type="component" value="Unassembled WGS sequence"/>
</dbReference>
<evidence type="ECO:0000313" key="2">
    <source>
        <dbReference type="EMBL" id="OHU91367.1"/>
    </source>
</evidence>
<dbReference type="OrthoDB" id="6297245at2"/>
<dbReference type="RefSeq" id="WP_070985236.1">
    <property type="nucleotide sequence ID" value="NZ_MKJU01000025.1"/>
</dbReference>
<evidence type="ECO:0000256" key="1">
    <source>
        <dbReference type="SAM" id="SignalP"/>
    </source>
</evidence>
<feature type="chain" id="PRO_5010323840" description="Haemolysin activator HlyB C-terminal domain-containing protein" evidence="1">
    <location>
        <begin position="20"/>
        <end position="433"/>
    </location>
</feature>
<name>A0A1S1MW88_9GAMM</name>
<sequence length="433" mass="48760">MQKTSLLLCLSFVCASSQAATLYHQSSECTHDANQKPVNVYSLYTDISGKPAKTIEEEAKLRMLGKIQAKMAETGSDYVIKHVSFRYDEDQFVNSYVSILPVKSCENGIVINEKYAHRLHSRIINFESNLALDTTTTLKFRSQPHAVSPLSIKNTNVTHNMPFGIALGSHFDSAQKNVGRFSALWPVNDTIKIAFLGRDNAFIFQNDKLTGYQYSRSLLPIDLRNRVELISEQPSFHFVHNDQSQTVQKFIDRQQQASLEKYFNEVQSVNIKVSDDLIRSQLEGLTIGDKLEKSVVVNQMPCFTGQTNIDEFVSKHHSSLLKLIGFNNKVSYITGCSQSIELHHSGKVSSIELFEPISQTNGALYNLNSLLATIQNWSYSDIHYGDNQSVLKQFKTTTKGNGVIEVDSQNWFGIFNVYDQTVASATLYPKAIR</sequence>
<evidence type="ECO:0008006" key="4">
    <source>
        <dbReference type="Google" id="ProtNLM"/>
    </source>
</evidence>